<dbReference type="SUPFAM" id="SSF81296">
    <property type="entry name" value="E set domains"/>
    <property type="match status" value="1"/>
</dbReference>
<evidence type="ECO:0000256" key="5">
    <source>
        <dbReference type="ARBA" id="ARBA00023277"/>
    </source>
</evidence>
<evidence type="ECO:0000259" key="7">
    <source>
        <dbReference type="SMART" id="SM00642"/>
    </source>
</evidence>
<dbReference type="SUPFAM" id="SSF51445">
    <property type="entry name" value="(Trans)glycosidases"/>
    <property type="match status" value="1"/>
</dbReference>
<keyword evidence="4 8" id="KW-0808">Transferase</keyword>
<dbReference type="SUPFAM" id="SSF51011">
    <property type="entry name" value="Glycosyl hydrolase domain"/>
    <property type="match status" value="1"/>
</dbReference>
<dbReference type="InterPro" id="IPR037439">
    <property type="entry name" value="Branching_enzy"/>
</dbReference>
<dbReference type="Gene3D" id="2.60.40.1180">
    <property type="entry name" value="Golgi alpha-mannosidase II"/>
    <property type="match status" value="1"/>
</dbReference>
<sequence length="817" mass="92082">MDLIPATFQFSVGLKTPLFHSVQLVLSWERPQDLLALPFIPMEMGLGEDGCPYFEATVQLDEQRAGQKLYWSVLGYGPAGSLGPLVTLEAGEPSSWDDWNHLYRCLVFEGRPTREVYRFCLARWLGANARRPSSESDQRKIEFSVWAPFAQRVELVRAKVWDWTNPEKNLFAHPSVWERVCGGYVGDQGEGMEEEAIPMTRDPKGVWSYRDDSYERWRARAYLFRILREDGSLVYRTDLYSRSQIGEGYLNPRGRKYQGPVEALEGSVSASLVVDPESVIDPSHPTCLWPEPQETFVPEEAFWMEEFSTEFPLPSRIEDLIIYEVHLGALGFGREGAGTFEDAIQFLDHLSELGVNAVELLPLCEFGDGPENWGYSTSHYFALEYGSQGRDQFKQFVRACHRRGMVVLFDVVFNHYLPDAERAEWKYDSERDEHNLYYWYEPGLGYLDNGSSGYAPRYCEEMVRHMFLSSALVLVEEFHVDGFRVDLTNAIHRDNVAHNTPVPRANLFGCRFLRELTRTLRTVRPNLLLIAEDHSGWAAVTDREGPAGLGFDAAWYAEFYHSLVGDAPRGPEVARLLWVAGQGGDGPLNLQQFGSILSSTSSRTVVYHKNHDEAGNDPGTARTLVTAAGGAEYLTNPTARWYAEARARWVAGISILSAGIPLFLFGEEVGAKEPFLYGQVLPHREDLIGKRSGEGAGLFTFYRDLIHLRRSHEVVRRGQIEVFYTHNVDRVLAFRRWIESTELLVVGSLANSPYTHGYRVSSPRLSSGSWREIFNSDAAAYGGHNVANGKTLLSSAGGEMTLLLPACGFVVLQRSEG</sequence>
<dbReference type="InterPro" id="IPR014756">
    <property type="entry name" value="Ig_E-set"/>
</dbReference>
<dbReference type="PIRSF" id="PIRSF000463">
    <property type="entry name" value="GlgB"/>
    <property type="match status" value="1"/>
</dbReference>
<evidence type="ECO:0000256" key="4">
    <source>
        <dbReference type="ARBA" id="ARBA00022679"/>
    </source>
</evidence>
<evidence type="ECO:0000313" key="8">
    <source>
        <dbReference type="EMBL" id="CAF0692596.1"/>
    </source>
</evidence>
<evidence type="ECO:0000313" key="9">
    <source>
        <dbReference type="Proteomes" id="UP000663859"/>
    </source>
</evidence>
<evidence type="ECO:0000256" key="1">
    <source>
        <dbReference type="ARBA" id="ARBA00000826"/>
    </source>
</evidence>
<dbReference type="PANTHER" id="PTHR43651:SF11">
    <property type="entry name" value="MALTO-OLIGOSYLTREHALOSE TREHALOHYDROLASE"/>
    <property type="match status" value="1"/>
</dbReference>
<dbReference type="GO" id="GO:0003844">
    <property type="term" value="F:1,4-alpha-glucan branching enzyme activity"/>
    <property type="evidence" value="ECO:0007669"/>
    <property type="project" value="UniProtKB-EC"/>
</dbReference>
<dbReference type="Gene3D" id="3.20.20.80">
    <property type="entry name" value="Glycosidases"/>
    <property type="match status" value="1"/>
</dbReference>
<dbReference type="Pfam" id="PF00128">
    <property type="entry name" value="Alpha-amylase"/>
    <property type="match status" value="1"/>
</dbReference>
<accession>A0A8J2FVE7</accession>
<feature type="domain" description="Glycosyl hydrolase family 13 catalytic" evidence="7">
    <location>
        <begin position="331"/>
        <end position="709"/>
    </location>
</feature>
<protein>
    <recommendedName>
        <fullName evidence="3">1,4-alpha-glucan branching enzyme</fullName>
        <ecNumber evidence="3">2.4.1.18</ecNumber>
    </recommendedName>
</protein>
<evidence type="ECO:0000256" key="3">
    <source>
        <dbReference type="ARBA" id="ARBA00012541"/>
    </source>
</evidence>
<dbReference type="InterPro" id="IPR013783">
    <property type="entry name" value="Ig-like_fold"/>
</dbReference>
<evidence type="ECO:0000256" key="6">
    <source>
        <dbReference type="PIRSR" id="PIRSR000463-1"/>
    </source>
</evidence>
<feature type="active site" description="Proton donor" evidence="6">
    <location>
        <position position="532"/>
    </location>
</feature>
<dbReference type="SMART" id="SM00642">
    <property type="entry name" value="Aamy"/>
    <property type="match status" value="1"/>
</dbReference>
<gene>
    <name evidence="8" type="ORF">MPNT_120070</name>
</gene>
<dbReference type="Proteomes" id="UP000663859">
    <property type="component" value="Unassembled WGS sequence"/>
</dbReference>
<dbReference type="InterPro" id="IPR006047">
    <property type="entry name" value="GH13_cat_dom"/>
</dbReference>
<dbReference type="InterPro" id="IPR017853">
    <property type="entry name" value="GH"/>
</dbReference>
<dbReference type="CDD" id="cd11325">
    <property type="entry name" value="AmyAc_GTHase"/>
    <property type="match status" value="1"/>
</dbReference>
<dbReference type="Gene3D" id="2.60.40.10">
    <property type="entry name" value="Immunoglobulins"/>
    <property type="match status" value="1"/>
</dbReference>
<reference evidence="8" key="1">
    <citation type="submission" date="2021-02" db="EMBL/GenBank/DDBJ databases">
        <authorList>
            <person name="Cremers G."/>
            <person name="Picone N."/>
        </authorList>
    </citation>
    <scope>NUCLEOTIDE SEQUENCE</scope>
    <source>
        <strain evidence="8">PQ17</strain>
    </source>
</reference>
<dbReference type="InterPro" id="IPR013780">
    <property type="entry name" value="Glyco_hydro_b"/>
</dbReference>
<organism evidence="8 9">
    <name type="scientific">Candidatus Methylacidithermus pantelleriae</name>
    <dbReference type="NCBI Taxonomy" id="2744239"/>
    <lineage>
        <taxon>Bacteria</taxon>
        <taxon>Pseudomonadati</taxon>
        <taxon>Verrucomicrobiota</taxon>
        <taxon>Methylacidiphilae</taxon>
        <taxon>Methylacidiphilales</taxon>
        <taxon>Methylacidiphilaceae</taxon>
        <taxon>Candidatus Methylacidithermus</taxon>
    </lineage>
</organism>
<dbReference type="Pfam" id="PF02806">
    <property type="entry name" value="Alpha-amylase_C"/>
    <property type="match status" value="1"/>
</dbReference>
<proteinExistence type="inferred from homology"/>
<dbReference type="EMBL" id="CAJNOB010000004">
    <property type="protein sequence ID" value="CAF0692596.1"/>
    <property type="molecule type" value="Genomic_DNA"/>
</dbReference>
<dbReference type="GO" id="GO:0005978">
    <property type="term" value="P:glycogen biosynthetic process"/>
    <property type="evidence" value="ECO:0007669"/>
    <property type="project" value="InterPro"/>
</dbReference>
<dbReference type="EC" id="2.4.1.18" evidence="3"/>
<dbReference type="InterPro" id="IPR006048">
    <property type="entry name" value="A-amylase/branching_C"/>
</dbReference>
<feature type="active site" description="Nucleophile" evidence="6">
    <location>
        <position position="486"/>
    </location>
</feature>
<comment type="catalytic activity">
    <reaction evidence="1">
        <text>Transfers a segment of a (1-&gt;4)-alpha-D-glucan chain to a primary hydroxy group in a similar glucan chain.</text>
        <dbReference type="EC" id="2.4.1.18"/>
    </reaction>
</comment>
<dbReference type="AlphaFoldDB" id="A0A8J2FVE7"/>
<dbReference type="PANTHER" id="PTHR43651">
    <property type="entry name" value="1,4-ALPHA-GLUCAN-BRANCHING ENZYME"/>
    <property type="match status" value="1"/>
</dbReference>
<keyword evidence="9" id="KW-1185">Reference proteome</keyword>
<comment type="similarity">
    <text evidence="2">Belongs to the glycosyl hydrolase 13 family. GlgB subfamily.</text>
</comment>
<name>A0A8J2FVE7_9BACT</name>
<evidence type="ECO:0000256" key="2">
    <source>
        <dbReference type="ARBA" id="ARBA00009000"/>
    </source>
</evidence>
<comment type="caution">
    <text evidence="8">The sequence shown here is derived from an EMBL/GenBank/DDBJ whole genome shotgun (WGS) entry which is preliminary data.</text>
</comment>
<keyword evidence="5" id="KW-0119">Carbohydrate metabolism</keyword>
<dbReference type="GO" id="GO:0043169">
    <property type="term" value="F:cation binding"/>
    <property type="evidence" value="ECO:0007669"/>
    <property type="project" value="InterPro"/>
</dbReference>
<keyword evidence="8" id="KW-0328">Glycosyltransferase</keyword>